<feature type="domain" description="PAS" evidence="7">
    <location>
        <begin position="654"/>
        <end position="724"/>
    </location>
</feature>
<evidence type="ECO:0000256" key="3">
    <source>
        <dbReference type="ARBA" id="ARBA00022553"/>
    </source>
</evidence>
<proteinExistence type="predicted"/>
<dbReference type="InterPro" id="IPR005467">
    <property type="entry name" value="His_kinase_dom"/>
</dbReference>
<gene>
    <name evidence="9" type="ORF">J4051_08260</name>
</gene>
<dbReference type="InterPro" id="IPR004358">
    <property type="entry name" value="Sig_transdc_His_kin-like_C"/>
</dbReference>
<dbReference type="InterPro" id="IPR035965">
    <property type="entry name" value="PAS-like_dom_sf"/>
</dbReference>
<feature type="domain" description="PAS" evidence="7">
    <location>
        <begin position="907"/>
        <end position="977"/>
    </location>
</feature>
<dbReference type="SMART" id="SM00387">
    <property type="entry name" value="HATPase_c"/>
    <property type="match status" value="1"/>
</dbReference>
<dbReference type="NCBIfam" id="TIGR00229">
    <property type="entry name" value="sensory_box"/>
    <property type="match status" value="4"/>
</dbReference>
<protein>
    <recommendedName>
        <fullName evidence="2">histidine kinase</fullName>
        <ecNumber evidence="2">2.7.13.3</ecNumber>
    </recommendedName>
</protein>
<evidence type="ECO:0000256" key="4">
    <source>
        <dbReference type="ARBA" id="ARBA00022679"/>
    </source>
</evidence>
<dbReference type="CDD" id="cd00130">
    <property type="entry name" value="PAS"/>
    <property type="match status" value="4"/>
</dbReference>
<keyword evidence="3" id="KW-0597">Phosphoprotein</keyword>
<dbReference type="InterPro" id="IPR003594">
    <property type="entry name" value="HATPase_dom"/>
</dbReference>
<dbReference type="PROSITE" id="PS50113">
    <property type="entry name" value="PAC"/>
    <property type="match status" value="4"/>
</dbReference>
<keyword evidence="10" id="KW-1185">Reference proteome</keyword>
<feature type="domain" description="PAC" evidence="8">
    <location>
        <begin position="473"/>
        <end position="525"/>
    </location>
</feature>
<feature type="domain" description="PAS" evidence="7">
    <location>
        <begin position="399"/>
        <end position="469"/>
    </location>
</feature>
<sequence length="1258" mass="144616">MININPQTAQFSLVDSTIYELFNSELYDGVWYCEKSHSRHIFISKRFNALLGYEPNRKLLWDAILHPDDIHKLQKHLSTICGQNEIGINEDLRLIHKSGDILWLQSHIYFKPQAEQDSQFIFIAFKNNSKKRVSELELIHQQERAHEILSDSSIGTWECDLITGESYSNESLATIIGYTADEMKNFNIDTWTTLTHPNDVLEANQLLEEHFRSKSSCFNNEYRIKHKKGHWVWVTSIGKVINYTKDHQPKRLEGILYEITDRKNNELQIQKYKELLEGVNKAAEIGVWEVDLETDKVYLSAEIKKMFGVPMSFEPTLEDIFDFFKEGESRQKVIDAVQNAIENGKNYDIELQSITADNKVIWTRSIGVSEFKDGICTRLFGFFQNIHEKTIASKKLALNEELFRKTFAHAPVGMAIIDLKGNISQVNKNLCECLGQTEKELLQNNFNKFSHPDDTNISNDLVGQLLKGKRESFKLDKRYIHKNGATIWTQLSVSSVKNELLEITHFVVQVQDITERKKNELLLVNYKDLLERSNYVAKIGSWEINVGDHTVSWSKSMHNILNTREHFVPNFNESIDYFTSNPKQKELLKSALNKSLKEGINFDIETLAKTYGEKQKWVRIIGISEFVDGKCIRLYGLIQDINDIKEAQLGITVKEEQWRTTLSHAKAGMALINFNGKADNVNKSLCDIFGYSMQEMQEIGIKDISLSEDLESNIKLMNDLIHGQSDNFTDDLRFLNKNGSIIWANVSVSAVKNDYNEFTHMVAQVVDITESKTNQLLLKEYKESLERSNKVAKIGSWKMDPETKSLNWNENLGRLLGNTEFIPQNLSEFINYFALEKNHEQLLILVQEAVNNGSNFDIEIPFKTTKGLRWMRLLGISDFEDGTCKMLHGLVQDIDDFKQAQLEIVLREEEFRQTFWHAPIGMALLDLNGKIIKVNPVICETFGYTEQEMIAIDKHVISHPEDTELSNKLIAEVLSGERESFQQEKRYFHKNGKLIWAILSISAVKNDQGETTHLVLQVSNITDKKLLTESLKEHNNRLQNYAHIVSHNLRSHTGNLSMLLELTEINNNQTYDDELYEHIKSASNNMNETVQHLSEIVEINNLIKDTLVPQNLKKRVNKAIENVKSTLNQVNGEMTIKINEEFMVYAVPSYLDSIVLNLLTNAIKYRSHHRLLKIEIKAGQKDGHTFLSISDNGLGIDLEKNGSKIFGMYKTFHEHKNARGIGLFITKNQIEAMGGSIEVESQLDVGTTFTIYFKDEKN</sequence>
<dbReference type="SMART" id="SM00091">
    <property type="entry name" value="PAS"/>
    <property type="match status" value="7"/>
</dbReference>
<evidence type="ECO:0000313" key="10">
    <source>
        <dbReference type="Proteomes" id="UP000681315"/>
    </source>
</evidence>
<dbReference type="EMBL" id="JAGEVG010000008">
    <property type="protein sequence ID" value="MBO3098256.1"/>
    <property type="molecule type" value="Genomic_DNA"/>
</dbReference>
<evidence type="ECO:0000256" key="1">
    <source>
        <dbReference type="ARBA" id="ARBA00000085"/>
    </source>
</evidence>
<dbReference type="InterPro" id="IPR000700">
    <property type="entry name" value="PAS-assoc_C"/>
</dbReference>
<dbReference type="InterPro" id="IPR036890">
    <property type="entry name" value="HATPase_C_sf"/>
</dbReference>
<dbReference type="Pfam" id="PF08447">
    <property type="entry name" value="PAS_3"/>
    <property type="match status" value="3"/>
</dbReference>
<comment type="caution">
    <text evidence="9">The sequence shown here is derived from an EMBL/GenBank/DDBJ whole genome shotgun (WGS) entry which is preliminary data.</text>
</comment>
<dbReference type="EC" id="2.7.13.3" evidence="2"/>
<keyword evidence="4" id="KW-0808">Transferase</keyword>
<dbReference type="PROSITE" id="PS50112">
    <property type="entry name" value="PAS"/>
    <property type="match status" value="4"/>
</dbReference>
<feature type="domain" description="PAC" evidence="8">
    <location>
        <begin position="728"/>
        <end position="780"/>
    </location>
</feature>
<reference evidence="9 10" key="1">
    <citation type="submission" date="2021-03" db="EMBL/GenBank/DDBJ databases">
        <title>Gelidibacter sp. nov., isolated from costal sediment.</title>
        <authorList>
            <person name="Lun K.-Y."/>
        </authorList>
    </citation>
    <scope>NUCLEOTIDE SEQUENCE [LARGE SCALE GENOMIC DNA]</scope>
    <source>
        <strain evidence="9 10">DF109</strain>
    </source>
</reference>
<evidence type="ECO:0000259" key="7">
    <source>
        <dbReference type="PROSITE" id="PS50112"/>
    </source>
</evidence>
<evidence type="ECO:0000313" key="9">
    <source>
        <dbReference type="EMBL" id="MBO3098256.1"/>
    </source>
</evidence>
<dbReference type="Gene3D" id="3.30.565.10">
    <property type="entry name" value="Histidine kinase-like ATPase, C-terminal domain"/>
    <property type="match status" value="1"/>
</dbReference>
<dbReference type="SUPFAM" id="SSF55874">
    <property type="entry name" value="ATPase domain of HSP90 chaperone/DNA topoisomerase II/histidine kinase"/>
    <property type="match status" value="1"/>
</dbReference>
<dbReference type="InterPro" id="IPR013767">
    <property type="entry name" value="PAS_fold"/>
</dbReference>
<feature type="domain" description="PAS" evidence="7">
    <location>
        <begin position="167"/>
        <end position="214"/>
    </location>
</feature>
<dbReference type="PANTHER" id="PTHR43304">
    <property type="entry name" value="PHYTOCHROME-LIKE PROTEIN CPH1"/>
    <property type="match status" value="1"/>
</dbReference>
<dbReference type="InterPro" id="IPR013655">
    <property type="entry name" value="PAS_fold_3"/>
</dbReference>
<dbReference type="InterPro" id="IPR000014">
    <property type="entry name" value="PAS"/>
</dbReference>
<evidence type="ECO:0000256" key="2">
    <source>
        <dbReference type="ARBA" id="ARBA00012438"/>
    </source>
</evidence>
<dbReference type="Pfam" id="PF13426">
    <property type="entry name" value="PAS_9"/>
    <property type="match status" value="2"/>
</dbReference>
<dbReference type="PROSITE" id="PS50109">
    <property type="entry name" value="HIS_KIN"/>
    <property type="match status" value="1"/>
</dbReference>
<evidence type="ECO:0000259" key="6">
    <source>
        <dbReference type="PROSITE" id="PS50109"/>
    </source>
</evidence>
<evidence type="ECO:0000259" key="8">
    <source>
        <dbReference type="PROSITE" id="PS50113"/>
    </source>
</evidence>
<name>A0ABS3SSG8_9FLAO</name>
<feature type="domain" description="Histidine kinase" evidence="6">
    <location>
        <begin position="1044"/>
        <end position="1257"/>
    </location>
</feature>
<dbReference type="PRINTS" id="PR00344">
    <property type="entry name" value="BCTRLSENSOR"/>
</dbReference>
<evidence type="ECO:0000256" key="5">
    <source>
        <dbReference type="ARBA" id="ARBA00022777"/>
    </source>
</evidence>
<dbReference type="Pfam" id="PF00989">
    <property type="entry name" value="PAS"/>
    <property type="match status" value="1"/>
</dbReference>
<dbReference type="Proteomes" id="UP000681315">
    <property type="component" value="Unassembled WGS sequence"/>
</dbReference>
<organism evidence="9 10">
    <name type="scientific">Gelidibacter pelagius</name>
    <dbReference type="NCBI Taxonomy" id="2819985"/>
    <lineage>
        <taxon>Bacteria</taxon>
        <taxon>Pseudomonadati</taxon>
        <taxon>Bacteroidota</taxon>
        <taxon>Flavobacteriia</taxon>
        <taxon>Flavobacteriales</taxon>
        <taxon>Flavobacteriaceae</taxon>
        <taxon>Gelidibacter</taxon>
    </lineage>
</organism>
<dbReference type="InterPro" id="IPR052162">
    <property type="entry name" value="Sensor_kinase/Photoreceptor"/>
</dbReference>
<dbReference type="SUPFAM" id="SSF55785">
    <property type="entry name" value="PYP-like sensor domain (PAS domain)"/>
    <property type="match status" value="8"/>
</dbReference>
<comment type="catalytic activity">
    <reaction evidence="1">
        <text>ATP + protein L-histidine = ADP + protein N-phospho-L-histidine.</text>
        <dbReference type="EC" id="2.7.13.3"/>
    </reaction>
</comment>
<dbReference type="PANTHER" id="PTHR43304:SF1">
    <property type="entry name" value="PAC DOMAIN-CONTAINING PROTEIN"/>
    <property type="match status" value="1"/>
</dbReference>
<accession>A0ABS3SSG8</accession>
<feature type="domain" description="PAC" evidence="8">
    <location>
        <begin position="218"/>
        <end position="271"/>
    </location>
</feature>
<feature type="domain" description="PAC" evidence="8">
    <location>
        <begin position="981"/>
        <end position="1033"/>
    </location>
</feature>
<dbReference type="RefSeq" id="WP_208233400.1">
    <property type="nucleotide sequence ID" value="NZ_JAGEVG010000008.1"/>
</dbReference>
<dbReference type="Gene3D" id="3.30.450.20">
    <property type="entry name" value="PAS domain"/>
    <property type="match status" value="8"/>
</dbReference>
<keyword evidence="5" id="KW-0418">Kinase</keyword>
<dbReference type="InterPro" id="IPR001610">
    <property type="entry name" value="PAC"/>
</dbReference>
<dbReference type="Pfam" id="PF02518">
    <property type="entry name" value="HATPase_c"/>
    <property type="match status" value="1"/>
</dbReference>
<dbReference type="SMART" id="SM00086">
    <property type="entry name" value="PAC"/>
    <property type="match status" value="5"/>
</dbReference>